<feature type="compositionally biased region" description="Polar residues" evidence="1">
    <location>
        <begin position="253"/>
        <end position="262"/>
    </location>
</feature>
<dbReference type="AlphaFoldDB" id="A0AAE0MF28"/>
<evidence type="ECO:0000313" key="3">
    <source>
        <dbReference type="EMBL" id="KAK3330211.1"/>
    </source>
</evidence>
<feature type="compositionally biased region" description="Acidic residues" evidence="1">
    <location>
        <begin position="22"/>
        <end position="39"/>
    </location>
</feature>
<keyword evidence="2" id="KW-1133">Transmembrane helix</keyword>
<reference evidence="3" key="2">
    <citation type="submission" date="2023-06" db="EMBL/GenBank/DDBJ databases">
        <authorList>
            <consortium name="Lawrence Berkeley National Laboratory"/>
            <person name="Haridas S."/>
            <person name="Hensen N."/>
            <person name="Bonometti L."/>
            <person name="Westerberg I."/>
            <person name="Brannstrom I.O."/>
            <person name="Guillou S."/>
            <person name="Cros-Aarteil S."/>
            <person name="Calhoun S."/>
            <person name="Kuo A."/>
            <person name="Mondo S."/>
            <person name="Pangilinan J."/>
            <person name="Riley R."/>
            <person name="Labutti K."/>
            <person name="Andreopoulos B."/>
            <person name="Lipzen A."/>
            <person name="Chen C."/>
            <person name="Yanf M."/>
            <person name="Daum C."/>
            <person name="Ng V."/>
            <person name="Clum A."/>
            <person name="Steindorff A."/>
            <person name="Ohm R."/>
            <person name="Martin F."/>
            <person name="Silar P."/>
            <person name="Natvig D."/>
            <person name="Lalanne C."/>
            <person name="Gautier V."/>
            <person name="Ament-Velasquez S.L."/>
            <person name="Kruys A."/>
            <person name="Hutchinson M.I."/>
            <person name="Powell A.J."/>
            <person name="Barry K."/>
            <person name="Miller A.N."/>
            <person name="Grigoriev I.V."/>
            <person name="Debuchy R."/>
            <person name="Gladieux P."/>
            <person name="Thoren M.H."/>
            <person name="Johannesson H."/>
        </authorList>
    </citation>
    <scope>NUCLEOTIDE SEQUENCE</scope>
    <source>
        <strain evidence="3">CBS 118394</strain>
    </source>
</reference>
<reference evidence="3" key="1">
    <citation type="journal article" date="2023" name="Mol. Phylogenet. Evol.">
        <title>Genome-scale phylogeny and comparative genomics of the fungal order Sordariales.</title>
        <authorList>
            <person name="Hensen N."/>
            <person name="Bonometti L."/>
            <person name="Westerberg I."/>
            <person name="Brannstrom I.O."/>
            <person name="Guillou S."/>
            <person name="Cros-Aarteil S."/>
            <person name="Calhoun S."/>
            <person name="Haridas S."/>
            <person name="Kuo A."/>
            <person name="Mondo S."/>
            <person name="Pangilinan J."/>
            <person name="Riley R."/>
            <person name="LaButti K."/>
            <person name="Andreopoulos B."/>
            <person name="Lipzen A."/>
            <person name="Chen C."/>
            <person name="Yan M."/>
            <person name="Daum C."/>
            <person name="Ng V."/>
            <person name="Clum A."/>
            <person name="Steindorff A."/>
            <person name="Ohm R.A."/>
            <person name="Martin F."/>
            <person name="Silar P."/>
            <person name="Natvig D.O."/>
            <person name="Lalanne C."/>
            <person name="Gautier V."/>
            <person name="Ament-Velasquez S.L."/>
            <person name="Kruys A."/>
            <person name="Hutchinson M.I."/>
            <person name="Powell A.J."/>
            <person name="Barry K."/>
            <person name="Miller A.N."/>
            <person name="Grigoriev I.V."/>
            <person name="Debuchy R."/>
            <person name="Gladieux P."/>
            <person name="Hiltunen Thoren M."/>
            <person name="Johannesson H."/>
        </authorList>
    </citation>
    <scope>NUCLEOTIDE SEQUENCE</scope>
    <source>
        <strain evidence="3">CBS 118394</strain>
    </source>
</reference>
<comment type="caution">
    <text evidence="3">The sequence shown here is derived from an EMBL/GenBank/DDBJ whole genome shotgun (WGS) entry which is preliminary data.</text>
</comment>
<feature type="compositionally biased region" description="Acidic residues" evidence="1">
    <location>
        <begin position="290"/>
        <end position="307"/>
    </location>
</feature>
<dbReference type="Proteomes" id="UP001283341">
    <property type="component" value="Unassembled WGS sequence"/>
</dbReference>
<proteinExistence type="predicted"/>
<dbReference type="EMBL" id="JAUEDM010000001">
    <property type="protein sequence ID" value="KAK3330211.1"/>
    <property type="molecule type" value="Genomic_DNA"/>
</dbReference>
<keyword evidence="2" id="KW-0812">Transmembrane</keyword>
<feature type="compositionally biased region" description="Polar residues" evidence="1">
    <location>
        <begin position="325"/>
        <end position="343"/>
    </location>
</feature>
<sequence length="1036" mass="112147">MSTPRTLQGGRAFPPRQRTREEWEEWDDEEMVTPIEDGEALLSPGLDSPSKMSSRSARWSGQQRSPIGAARHSMQKIKRLKSRQRQKAQNAKAGIKLVTDMSVLRQQQEQKNTESRTGRYVDAAALNALEGAPAKKKQPQGLLRNKRLDMLVAEAPSQADISPIVGPIMIGFAMPSDSDVVISPQTAVVQTPIEFPIHFKKPTQAPPSKLQILPSSVWSPDTEDGNTSTARQNLAGIASPDGKPATRSVPRGQRNTRATSIFVSDDEDDAPTPRGTRHKRDTKTTTFQVSDEEDDMDTPVTLFEEDGTTPVNTRQKSFRARRQSRSTVGGHTRSQGWWDQVTSPFGPRSPAKQQSPIPHSPETENQGLWKDTDNKSSTPTSKYNPGVASGSRTPAARARPPPSIVIEDVSSQPASAPRTRTPVASRAQTQADKVNIIVEEEELQVEMPPPYSPPSTKDNVRYRAVFPPGHPLTTTSRYPPSPGPVSPAMARTMTSQGAISLTNVPLTPPASTFDAPRRAYLPNRAPGSVVRDHFLSVSGHGPRQKAERQRRRHEKEEATARKVGGFWRGRGCIPESGCFGRSGREGRKRRRVCLGVCGGILGLIILAIVLGVTLSRRASTASTPFSPFLNLTDFPPIPTGIATVVGPNTDATTACVQPASLWSCSLPKEQASSVARFGADQPTFVFQIQFDNNTRQLWNVTGQEPPVPTPTKASSTSSATATSTRRPQARGEAIGVLPFLRKRVSARQDDASAAPNDGFTPDPAPPNFQDMFFLGNTTDGVVSDEKAGEPTPFYISMLRSVDESVGPNTLSRRAGAASVTAPKINVSDSAPPPVLNPDGTGAPAVLFPFPKQQPLRLYDRGLPTERFGFYTYYNKTIYVKSVAVPNDNSASGQVADDLNGGALESEAKFLVTWLSARFKVEIWTRRENTTRLNGGRVSDDNATQPGTFPYPVTVTLDTHGGIPGQKFAFARGVVDQRVVTNDATFVLNFMSVNGNLVNPSSNFNPSFGGMDGGNGGCQCAYSNFVRLNGKATAAAV</sequence>
<feature type="compositionally biased region" description="Low complexity" evidence="1">
    <location>
        <begin position="388"/>
        <end position="398"/>
    </location>
</feature>
<protein>
    <recommendedName>
        <fullName evidence="5">Glycoprotease family protein</fullName>
    </recommendedName>
</protein>
<evidence type="ECO:0008006" key="5">
    <source>
        <dbReference type="Google" id="ProtNLM"/>
    </source>
</evidence>
<feature type="compositionally biased region" description="Polar residues" evidence="1">
    <location>
        <begin position="218"/>
        <end position="232"/>
    </location>
</feature>
<feature type="region of interest" description="Disordered" evidence="1">
    <location>
        <begin position="1"/>
        <end position="95"/>
    </location>
</feature>
<evidence type="ECO:0000256" key="1">
    <source>
        <dbReference type="SAM" id="MobiDB-lite"/>
    </source>
</evidence>
<gene>
    <name evidence="3" type="ORF">B0H66DRAFT_527577</name>
</gene>
<feature type="region of interest" description="Disordered" evidence="1">
    <location>
        <begin position="218"/>
        <end position="428"/>
    </location>
</feature>
<feature type="region of interest" description="Disordered" evidence="1">
    <location>
        <begin position="699"/>
        <end position="732"/>
    </location>
</feature>
<keyword evidence="2" id="KW-0472">Membrane</keyword>
<feature type="compositionally biased region" description="Basic residues" evidence="1">
    <location>
        <begin position="73"/>
        <end position="86"/>
    </location>
</feature>
<name>A0AAE0MF28_9PEZI</name>
<feature type="compositionally biased region" description="Polar residues" evidence="1">
    <location>
        <begin position="50"/>
        <end position="65"/>
    </location>
</feature>
<keyword evidence="4" id="KW-1185">Reference proteome</keyword>
<accession>A0AAE0MF28</accession>
<feature type="compositionally biased region" description="Low complexity" evidence="1">
    <location>
        <begin position="710"/>
        <end position="726"/>
    </location>
</feature>
<evidence type="ECO:0000313" key="4">
    <source>
        <dbReference type="Proteomes" id="UP001283341"/>
    </source>
</evidence>
<evidence type="ECO:0000256" key="2">
    <source>
        <dbReference type="SAM" id="Phobius"/>
    </source>
</evidence>
<feature type="region of interest" description="Disordered" evidence="1">
    <location>
        <begin position="534"/>
        <end position="559"/>
    </location>
</feature>
<organism evidence="3 4">
    <name type="scientific">Apodospora peruviana</name>
    <dbReference type="NCBI Taxonomy" id="516989"/>
    <lineage>
        <taxon>Eukaryota</taxon>
        <taxon>Fungi</taxon>
        <taxon>Dikarya</taxon>
        <taxon>Ascomycota</taxon>
        <taxon>Pezizomycotina</taxon>
        <taxon>Sordariomycetes</taxon>
        <taxon>Sordariomycetidae</taxon>
        <taxon>Sordariales</taxon>
        <taxon>Lasiosphaeriaceae</taxon>
        <taxon>Apodospora</taxon>
    </lineage>
</organism>
<feature type="transmembrane region" description="Helical" evidence="2">
    <location>
        <begin position="592"/>
        <end position="614"/>
    </location>
</feature>